<evidence type="ECO:0000313" key="2">
    <source>
        <dbReference type="EMBL" id="PDW04389.1"/>
    </source>
</evidence>
<dbReference type="AlphaFoldDB" id="A0A2A6RNE1"/>
<reference evidence="3" key="1">
    <citation type="submission" date="2017-08" db="EMBL/GenBank/DDBJ databases">
        <authorList>
            <person name="Grouzdev D.S."/>
            <person name="Gaisin V.A."/>
            <person name="Rysina M.S."/>
            <person name="Gorlenko V.M."/>
        </authorList>
    </citation>
    <scope>NUCLEOTIDE SEQUENCE [LARGE SCALE GENOMIC DNA]</scope>
    <source>
        <strain evidence="3">Kir15-3F</strain>
    </source>
</reference>
<comment type="caution">
    <text evidence="2">The sequence shown here is derived from an EMBL/GenBank/DDBJ whole genome shotgun (WGS) entry which is preliminary data.</text>
</comment>
<dbReference type="Gene3D" id="3.20.20.80">
    <property type="entry name" value="Glycosidases"/>
    <property type="match status" value="1"/>
</dbReference>
<feature type="signal peptide" evidence="1">
    <location>
        <begin position="1"/>
        <end position="26"/>
    </location>
</feature>
<dbReference type="SUPFAM" id="SSF51445">
    <property type="entry name" value="(Trans)glycosidases"/>
    <property type="match status" value="1"/>
</dbReference>
<name>A0A2A6RNE1_9CHLR</name>
<dbReference type="RefSeq" id="WP_097642757.1">
    <property type="nucleotide sequence ID" value="NZ_NQWI01000010.1"/>
</dbReference>
<organism evidence="2 3">
    <name type="scientific">Candidatus Viridilinea mediisalina</name>
    <dbReference type="NCBI Taxonomy" id="2024553"/>
    <lineage>
        <taxon>Bacteria</taxon>
        <taxon>Bacillati</taxon>
        <taxon>Chloroflexota</taxon>
        <taxon>Chloroflexia</taxon>
        <taxon>Chloroflexales</taxon>
        <taxon>Chloroflexineae</taxon>
        <taxon>Oscillochloridaceae</taxon>
        <taxon>Candidatus Viridilinea</taxon>
    </lineage>
</organism>
<proteinExistence type="predicted"/>
<keyword evidence="3" id="KW-1185">Reference proteome</keyword>
<protein>
    <submittedName>
        <fullName evidence="2">Uncharacterized protein</fullName>
    </submittedName>
</protein>
<dbReference type="PANTHER" id="PTHR12631:SF10">
    <property type="entry name" value="BETA-XYLOSIDASE-LIKE PROTEIN-RELATED"/>
    <property type="match status" value="1"/>
</dbReference>
<dbReference type="EMBL" id="NQWI01000010">
    <property type="protein sequence ID" value="PDW04389.1"/>
    <property type="molecule type" value="Genomic_DNA"/>
</dbReference>
<accession>A0A2A6RNE1</accession>
<gene>
    <name evidence="2" type="ORF">CJ255_03750</name>
</gene>
<feature type="chain" id="PRO_5012743772" evidence="1">
    <location>
        <begin position="27"/>
        <end position="477"/>
    </location>
</feature>
<dbReference type="Proteomes" id="UP000220527">
    <property type="component" value="Unassembled WGS sequence"/>
</dbReference>
<dbReference type="GO" id="GO:0004553">
    <property type="term" value="F:hydrolase activity, hydrolyzing O-glycosyl compounds"/>
    <property type="evidence" value="ECO:0007669"/>
    <property type="project" value="TreeGrafter"/>
</dbReference>
<dbReference type="InterPro" id="IPR051923">
    <property type="entry name" value="Glycosyl_Hydrolase_39"/>
</dbReference>
<keyword evidence="1" id="KW-0732">Signal</keyword>
<sequence length="477" mass="52738">MRYLRSMSVVTLLLAFVVLTSSVLQARVPAQETAAQHTIFLPLVQAPAAVPLFGIETNLGRLSQSAVRARAAELGATWVRINGVLWHHVQPEAHGPYEWDVLARLDRDLAAAHAMGMIPTVIIRGAPSWAAVNPESFCSAVREDRFAEYAAFLEALAARYRDRVVYWELGNEPDVDPRLIAGDSPYGCWGNIDDPYYGGEHYGRMLQIAAPALRRGNPNAKIIFGGLLLNSPHTTNPERGRPELFLEGALQAGAARSFDVLGFHGYSLWSPDGHIDHDLSTGTPWDALGGRTLGKISFLQEIMRRHNLRQPLWLNEGGLVMNCSVDTNPNCSLDNFLPTQAEHLVRVIARTAGSNVGMYAWYTLHGPGWRDGALLDGTQTPRPSFIAYKHMIATTSPYHRVVPMNYGSEIESYRFDQGPTVVDVLWRREHGTSQVRGPEASFIRATSVDGSTIPAQFVANEWVVDVGLSPIFIERRP</sequence>
<evidence type="ECO:0000256" key="1">
    <source>
        <dbReference type="SAM" id="SignalP"/>
    </source>
</evidence>
<dbReference type="InterPro" id="IPR017853">
    <property type="entry name" value="GH"/>
</dbReference>
<evidence type="ECO:0000313" key="3">
    <source>
        <dbReference type="Proteomes" id="UP000220527"/>
    </source>
</evidence>
<dbReference type="PANTHER" id="PTHR12631">
    <property type="entry name" value="ALPHA-L-IDURONIDASE"/>
    <property type="match status" value="1"/>
</dbReference>